<dbReference type="GeneID" id="20321486"/>
<accession>A0A074ZPG5</accession>
<evidence type="ECO:0000313" key="1">
    <source>
        <dbReference type="EMBL" id="KER25205.1"/>
    </source>
</evidence>
<proteinExistence type="predicted"/>
<dbReference type="EMBL" id="KL596784">
    <property type="protein sequence ID" value="KER25205.1"/>
    <property type="molecule type" value="Genomic_DNA"/>
</dbReference>
<dbReference type="OrthoDB" id="10324511at2759"/>
<dbReference type="CTD" id="20321486"/>
<organism evidence="1 2">
    <name type="scientific">Opisthorchis viverrini</name>
    <name type="common">Southeast Asian liver fluke</name>
    <dbReference type="NCBI Taxonomy" id="6198"/>
    <lineage>
        <taxon>Eukaryota</taxon>
        <taxon>Metazoa</taxon>
        <taxon>Spiralia</taxon>
        <taxon>Lophotrochozoa</taxon>
        <taxon>Platyhelminthes</taxon>
        <taxon>Trematoda</taxon>
        <taxon>Digenea</taxon>
        <taxon>Opisthorchiida</taxon>
        <taxon>Opisthorchiata</taxon>
        <taxon>Opisthorchiidae</taxon>
        <taxon>Opisthorchis</taxon>
    </lineage>
</organism>
<gene>
    <name evidence="1" type="ORF">T265_07307</name>
</gene>
<dbReference type="KEGG" id="ovi:T265_07307"/>
<keyword evidence="2" id="KW-1185">Reference proteome</keyword>
<sequence length="4072" mass="452790">MSNPSNYIGQVLIKLVLVVSVVSRTRCKWHRLSEEYFDISSVENNGNAESESDALGNGANYQLGIRPRTLREDELGTTHSGSINAAVHQPLSMSSEFQTLGRYRNFDGNQPVLHLRRINRPMYSQKSLTGSLLRTDHDLNGYCDIDRSCPELAQALRQRKTLGGSEIRSRSLTPVVCSSSIIAANSYEDPVSSAQLYRKPSDQRTKDSYVKHVKFSFSKLSPRGNVPYCSSSFKTSEDRVFTADKPHYARTTTAFEQMVKLRHHQYRDTLKKRFANGASDIHPPWRMQNQLPDKFRTYYKQASIRNSDGQQLTSNHRCPVGNEFFKPITSQTNIPEWSQEPLHPCETDQQRTLQQKFDRIQRKSERNISVRQGLCTVANVQHDQTEASTMFFPSRRSRSASPGKRLENNNRLETCSNPIVPRSLTQQELCAPVDRQSMKFRTSPLPTLSSAIFADEYVSCLHTERPLFANICLPSSSYMRATIQLPLLLQPELVYRRQAVQSDGCPEDFLKSHYSRKVEEPSTNFIHNRAYQLLQPPDEIQPWMRTSLMKAAITQTVETPLIPSSGQIRMNKKTANNEHISTANSDSRNSAEIGSPIIPESAVSNISAILRPERNDLLPDHLRPVCEKKLMQTNSEPLSPESVRTLSFHGDFAAHSRNSSIDESDLESIAESKKSQTPEGIIKHLLQLQPHATLFTPLFTQSFPALTQRANDPLLVAILYLLTQYMQQENNIMETEQRTVCSNAQTCSPGRKNIAKCPLSCSGRDPAAQGRTGEQSENENYSVSASHSELLRIRTQPSAVASSGTPSRQGHQKRPFQTGNEATELKNDETMSRIINYLTKAIIQAVHIFRPDTPIVFSNCTCEVLSKSGRSDKENMFPQVSLNDRSTARDELAAKSEKPVQSRVHDGSTLGKFDVSVVLPTQSPSISLNVALPEAQLSPRTVSCQPTDQPCEHLLYRKQYYKNYTTTSEPPKHLQGRSSQGVQTELSLFVTEDRISSEQASSSSTCTTSSTSPPLLETNIRKNLSLKISSQASESHRSDNVCFDTSEQFDCIEQSPTEFGESSTEAAEKGSEDDAHASEHQWLHLCMATGPIFESHVYIPDRNPETTPACSNQILPHSPNSDICLQQFSREILKCWRKVNDLPTLTSELTSFIDTLWGLFRVAGPQLSLEACLARLRKSYRVDLDAAINSMEPLAQAECSLFSLLTYGYYQELPTRHFQPPTVFALPMGQPGLTEQTLWDPWSEICALYAIFLLAHRLLKNNIRLPYGSVTGSPSQCGPQLNSLLSLNGRQSRLEMNREDTVRTGSLSSFGPSELTLRHDDYDVPGRKSLYQRTLNLLREVITQSTTFGQTLEEISSINNEVRTSVDTARIQQQMSAGEPTQPSTSDTTKRIFTEGQKRTREEMWKTDDEKDNKKNSRTDEVKDERKDDKEVLFAVDSEHTGDDPHQTDSVNQLSIGKVTPRTRSPRSTYKERRLTLTNSSKKGRPSKKVSLMVPRRHVSPSILSSRRSLLATTDSEPAHRTSIPVFTVKSVDSGAVHGLFLDPPEVEEWGGNLDSRYRSSTYRWGVVDTDDEAEEEQNCLDSKHKTETKNMGRTNHGVSEQQKITNSVQNEFNVFRTSSCPSLTSHTSEYCGFNRISLNEPSSFQELSFLNAISNDPAYSDSVQIQSLPLPQLNVNSNFPSINCTSHVEQPSRMHDQYSISEVHCSSFSVEPSHPGQEVFQLSPIFSTSVGKYPTPTRLNILGDSPTNCLENCQSPSAQNASSDETTTLYTAVPFRNGFPLLNGSVLDGKFDNTAAMFFSPRPSHPCKMSVTESKVCCNSFGQGVENDTHRGLLKNTLCCKDPQYEPPIISAVTVPSESLGSRLLGKESDRILWSCFPPVDAGSQRKISPKSTPDNAAKQAPQLRSSSLPLKKVSKHPARDKNNAPCFRTVSNLQRPCMALTAQKRKKNDRTKKTAHIVAPSLKTPRPGKRHQSLALRHTRDQTEACCRKFRNAIGKSRCTKSAQNSVCVDSLYHPPSMVVGRTQPELGTSLSKSRNNVISPPFDRVEVLEAPTCNSGAQIGKHPWSQTHVSSLCKLDLRSNLLSHSLRQNGPVKDEHYSVQNAKKKAGKTTPEFGRLGGQSPFRCKTRDLTSVDVVRPIKIEHRDLHHRHDNAAKMVKKTSSCRSPTPTNETANIDFQPKRFVESCTTGLPTVFDANFHQSNIFRVRIPSTTAHIFMTSNSNSTRKEHSLRRPLRSTYISQKLHKERPMDVLSRSVPNARVRRASAGTIYGHCSHNSPLDGSHERVRSHSNAGNRPRKFICVLMDVPSNIETKNSQNMANTTTFAVKSGSQLHQELSELLESELQDRQTETKLDELIICAQKLSGIKGLRWFQLVGAFDTNSEEPEHAMPARLIERLTKSQTWPAPYNTTVNTAGPLSIRRTRASRRRCRYQGPILAVGEENGTKNGPDKMRGFPKDGYVKVPVPKQNEDTGETQSTPFTSKPKSNERRFEVISSKTLSNFKSKPFTPADRSQKQTFLRGKTDIMKTETPGATKWSLKGHHTWNKLSTADSHVRKSFSSFFQKAVKVKGSTKPSPPAYKDSMIGDESALSFSPKAGTKEPNGNMEENGQDDLCGVPLVDWVGNSQTAFSMVKCNSVEYDSKSSQKGETVLTRQDAGTQGRCSNPNWLLPDYSLSSGSISCAFEKSRSLSISPHIQHACGSFEEREENGKNVRPKRNFTKSSVLNSGSHEESKLFGLVPERTSMDSHSESAVYERVIPSHGTPLPQVYDRNAYWDVRFDAESKEPNRAPNLESLSMKESFSFSYQIPTTATADRPSDPPDTSSKKLENLYHVATVDTLTHKFSDLLENLDKSTYHLMSIPHETIVDVVAAGMSTLIESSLGYSLDSEIIAILQNKREELEQVKSPPEYLHKMETNPEYLDVCSMKTGTITRNDTILGACNCLAVGSLDTLPPLDLHKRTKSSQTITLDTKGCSTQSNLELQDELTHLKSGAKIPVPRPRTSTGYLTSTGSERPFSRRKTVPKTSSSETHSISKRSVAQTKFPPKAKIGLRHTEEDSRLDGKRISSRPAVKSAIKASAQNSETEQTFSEPSSNRASSSSEVPGVPPKSPRRRWPSSRPAKSETSGTQSDEEHSNKLLGQNEQKEELANDGSPLLTRAVIYTYSTQAYAEIPSSLTENIHFRTRLDEMLETPTTTQMKNGPETIENLFGEYLLSSVEQVHRSPSFGVLDTIPSTENVWNESLINVSDRSLNTPTRKASEMSHLDRDDSKKLHTEVKPRNGVLPLCTPVGVLPVSSLSQLSVFQLQLTCQPNVTYHCQQSLNSKGPIASGFEAKETESRNVGGSKQAEQFQPFPVPPTPATEKSDNVNIRVGSSPNSSIRRCCAQTTVDPDYQNGRLNVSGVADAPTENIPTIKITALLDHIPLGTIQLGLNWTITPISPSNPSLPHHLGQTEGETGYPRMEKPVGEDTLRKSDYIQYTSQKTVTRSTERSLSISKYATDASDKEEVVTTDKIEAGVRSEERGKRIRLESMNVSPSCCSSSSGRSGNDFGRLSPFESTSSSKPPPVNKRRAISQDSIPPLIGYQTEASEFEAPRAAITAQSIPSPTTDRYAQSATTGLEYSNTTSEKSQPSEKFVITRNASSRQGLLISGYSASELPMDLPVDTMSRMHGHVIKPHPEEWFKCRPIHDTQNRGSSAVAERTAAREGRKSSPDVNPAFSNYMCDHSVRLGGMDVFQHPYSHGNKPQSLITSGSDQVLKPAAVLLPGAVEAGCNLTMGLKDESATQKCLHTREVEAYQLDAPNHQTFQEHSAEKFTPKESTDVNLNPLKRLQDIADMGENGVNISLELRHSESTHRQSTDVQNHAVQRKDLLDLSPRKGDKKLSESFEQAPSMDSCFRSVSGMSLMHTSSGITENVLSEYVKTAGVKIPKTIHSANIVPTSKTKIRLYVNRILQDVRRFRLSAAKRLTQGWPLSTWFCTAGTDVMSQICSPEGGFDYYSYRPAAEAPSRSSRTVLLKPKVSPHSAGYSPPYRSPISGLETDRSQTSQSKLSECVDTESTFSDSFSHIGEACAPLTY</sequence>
<protein>
    <submittedName>
        <fullName evidence="1">Uncharacterized protein</fullName>
    </submittedName>
</protein>
<dbReference type="Proteomes" id="UP000054324">
    <property type="component" value="Unassembled WGS sequence"/>
</dbReference>
<reference evidence="1 2" key="1">
    <citation type="submission" date="2013-11" db="EMBL/GenBank/DDBJ databases">
        <title>Opisthorchis viverrini - life in the bile duct.</title>
        <authorList>
            <person name="Young N.D."/>
            <person name="Nagarajan N."/>
            <person name="Lin S.J."/>
            <person name="Korhonen P.K."/>
            <person name="Jex A.R."/>
            <person name="Hall R.S."/>
            <person name="Safavi-Hemami H."/>
            <person name="Kaewkong W."/>
            <person name="Bertrand D."/>
            <person name="Gao S."/>
            <person name="Seet Q."/>
            <person name="Wongkham S."/>
            <person name="Teh B.T."/>
            <person name="Wongkham C."/>
            <person name="Intapan P.M."/>
            <person name="Maleewong W."/>
            <person name="Yang X."/>
            <person name="Hu M."/>
            <person name="Wang Z."/>
            <person name="Hofmann A."/>
            <person name="Sternberg P.W."/>
            <person name="Tan P."/>
            <person name="Wang J."/>
            <person name="Gasser R.B."/>
        </authorList>
    </citation>
    <scope>NUCLEOTIDE SEQUENCE [LARGE SCALE GENOMIC DNA]</scope>
</reference>
<name>A0A074ZPG5_OPIVI</name>
<dbReference type="RefSeq" id="XP_009171058.1">
    <property type="nucleotide sequence ID" value="XM_009172794.1"/>
</dbReference>
<evidence type="ECO:0000313" key="2">
    <source>
        <dbReference type="Proteomes" id="UP000054324"/>
    </source>
</evidence>